<organism evidence="1 2">
    <name type="scientific">Lactuca sativa</name>
    <name type="common">Garden lettuce</name>
    <dbReference type="NCBI Taxonomy" id="4236"/>
    <lineage>
        <taxon>Eukaryota</taxon>
        <taxon>Viridiplantae</taxon>
        <taxon>Streptophyta</taxon>
        <taxon>Embryophyta</taxon>
        <taxon>Tracheophyta</taxon>
        <taxon>Spermatophyta</taxon>
        <taxon>Magnoliopsida</taxon>
        <taxon>eudicotyledons</taxon>
        <taxon>Gunneridae</taxon>
        <taxon>Pentapetalae</taxon>
        <taxon>asterids</taxon>
        <taxon>campanulids</taxon>
        <taxon>Asterales</taxon>
        <taxon>Asteraceae</taxon>
        <taxon>Cichorioideae</taxon>
        <taxon>Cichorieae</taxon>
        <taxon>Lactucinae</taxon>
        <taxon>Lactuca</taxon>
    </lineage>
</organism>
<dbReference type="EMBL" id="NBSK02000003">
    <property type="protein sequence ID" value="KAJ0217970.1"/>
    <property type="molecule type" value="Genomic_DNA"/>
</dbReference>
<sequence>MSLPPSPPSSTVNTRIVVLPSPLYVSTIRHISPRTIKTLNLNFFTAATTYVPPNIDHIKLSSIQRFSLSLSLSVLLLQRNIFSKSMVISLHFIIFVIL</sequence>
<accession>A0A9R1W3Y4</accession>
<keyword evidence="2" id="KW-1185">Reference proteome</keyword>
<evidence type="ECO:0000313" key="2">
    <source>
        <dbReference type="Proteomes" id="UP000235145"/>
    </source>
</evidence>
<gene>
    <name evidence="1" type="ORF">LSAT_V11C300119980</name>
</gene>
<dbReference type="Proteomes" id="UP000235145">
    <property type="component" value="Unassembled WGS sequence"/>
</dbReference>
<proteinExistence type="predicted"/>
<name>A0A9R1W3Y4_LACSA</name>
<protein>
    <submittedName>
        <fullName evidence="1">Uncharacterized protein</fullName>
    </submittedName>
</protein>
<dbReference type="Gramene" id="rna-gnl|WGS:NBSK|LSAT_3X45740_mrna">
    <property type="protein sequence ID" value="cds-PLY71850.1"/>
    <property type="gene ID" value="gene-LSAT_3X45740"/>
</dbReference>
<dbReference type="AlphaFoldDB" id="A0A9R1W3Y4"/>
<reference evidence="1 2" key="1">
    <citation type="journal article" date="2017" name="Nat. Commun.">
        <title>Genome assembly with in vitro proximity ligation data and whole-genome triplication in lettuce.</title>
        <authorList>
            <person name="Reyes-Chin-Wo S."/>
            <person name="Wang Z."/>
            <person name="Yang X."/>
            <person name="Kozik A."/>
            <person name="Arikit S."/>
            <person name="Song C."/>
            <person name="Xia L."/>
            <person name="Froenicke L."/>
            <person name="Lavelle D.O."/>
            <person name="Truco M.J."/>
            <person name="Xia R."/>
            <person name="Zhu S."/>
            <person name="Xu C."/>
            <person name="Xu H."/>
            <person name="Xu X."/>
            <person name="Cox K."/>
            <person name="Korf I."/>
            <person name="Meyers B.C."/>
            <person name="Michelmore R.W."/>
        </authorList>
    </citation>
    <scope>NUCLEOTIDE SEQUENCE [LARGE SCALE GENOMIC DNA]</scope>
    <source>
        <strain evidence="2">cv. Salinas</strain>
        <tissue evidence="1">Seedlings</tissue>
    </source>
</reference>
<comment type="caution">
    <text evidence="1">The sequence shown here is derived from an EMBL/GenBank/DDBJ whole genome shotgun (WGS) entry which is preliminary data.</text>
</comment>
<evidence type="ECO:0000313" key="1">
    <source>
        <dbReference type="EMBL" id="KAJ0217970.1"/>
    </source>
</evidence>